<feature type="compositionally biased region" description="Basic and acidic residues" evidence="1">
    <location>
        <begin position="52"/>
        <end position="63"/>
    </location>
</feature>
<dbReference type="AlphaFoldDB" id="A0AAV0MVV6"/>
<name>A0AAV0MVV6_9ROSI</name>
<sequence>MAKSKEDIKYATAQAKLSEDEALRIRYKHGTPLEGGKIADSQPVELFSGAHRVADANADERDPSGGGQSQLDRPRGGVAGEKGTDLPTGAG</sequence>
<gene>
    <name evidence="2" type="ORF">LITE_LOCUS30480</name>
</gene>
<feature type="region of interest" description="Disordered" evidence="1">
    <location>
        <begin position="52"/>
        <end position="91"/>
    </location>
</feature>
<comment type="caution">
    <text evidence="2">The sequence shown here is derived from an EMBL/GenBank/DDBJ whole genome shotgun (WGS) entry which is preliminary data.</text>
</comment>
<reference evidence="2" key="1">
    <citation type="submission" date="2022-08" db="EMBL/GenBank/DDBJ databases">
        <authorList>
            <person name="Gutierrez-Valencia J."/>
        </authorList>
    </citation>
    <scope>NUCLEOTIDE SEQUENCE</scope>
</reference>
<evidence type="ECO:0000313" key="3">
    <source>
        <dbReference type="Proteomes" id="UP001154282"/>
    </source>
</evidence>
<dbReference type="Proteomes" id="UP001154282">
    <property type="component" value="Unassembled WGS sequence"/>
</dbReference>
<dbReference type="EMBL" id="CAMGYJ010000007">
    <property type="protein sequence ID" value="CAI0450348.1"/>
    <property type="molecule type" value="Genomic_DNA"/>
</dbReference>
<evidence type="ECO:0008006" key="4">
    <source>
        <dbReference type="Google" id="ProtNLM"/>
    </source>
</evidence>
<evidence type="ECO:0000313" key="2">
    <source>
        <dbReference type="EMBL" id="CAI0450348.1"/>
    </source>
</evidence>
<evidence type="ECO:0000256" key="1">
    <source>
        <dbReference type="SAM" id="MobiDB-lite"/>
    </source>
</evidence>
<protein>
    <recommendedName>
        <fullName evidence="4">Seed maturation protein</fullName>
    </recommendedName>
</protein>
<dbReference type="GO" id="GO:0010162">
    <property type="term" value="P:seed dormancy process"/>
    <property type="evidence" value="ECO:0007669"/>
    <property type="project" value="InterPro"/>
</dbReference>
<proteinExistence type="predicted"/>
<keyword evidence="3" id="KW-1185">Reference proteome</keyword>
<accession>A0AAV0MVV6</accession>
<organism evidence="2 3">
    <name type="scientific">Linum tenue</name>
    <dbReference type="NCBI Taxonomy" id="586396"/>
    <lineage>
        <taxon>Eukaryota</taxon>
        <taxon>Viridiplantae</taxon>
        <taxon>Streptophyta</taxon>
        <taxon>Embryophyta</taxon>
        <taxon>Tracheophyta</taxon>
        <taxon>Spermatophyta</taxon>
        <taxon>Magnoliopsida</taxon>
        <taxon>eudicotyledons</taxon>
        <taxon>Gunneridae</taxon>
        <taxon>Pentapetalae</taxon>
        <taxon>rosids</taxon>
        <taxon>fabids</taxon>
        <taxon>Malpighiales</taxon>
        <taxon>Linaceae</taxon>
        <taxon>Linum</taxon>
    </lineage>
</organism>
<dbReference type="PANTHER" id="PTHR37732">
    <property type="entry name" value="OS08G0104400 PROTEIN"/>
    <property type="match status" value="1"/>
</dbReference>
<dbReference type="PANTHER" id="PTHR37732:SF2">
    <property type="entry name" value="SEED MATURATION PROTEIN 1"/>
    <property type="match status" value="1"/>
</dbReference>
<dbReference type="InterPro" id="IPR044984">
    <property type="entry name" value="SMP1"/>
</dbReference>